<evidence type="ECO:0000256" key="5">
    <source>
        <dbReference type="SAM" id="SignalP"/>
    </source>
</evidence>
<feature type="chain" id="PRO_5038380505" evidence="5">
    <location>
        <begin position="22"/>
        <end position="293"/>
    </location>
</feature>
<dbReference type="CDD" id="cd13639">
    <property type="entry name" value="PBP2_OpuAC_like"/>
    <property type="match status" value="1"/>
</dbReference>
<evidence type="ECO:0000256" key="3">
    <source>
        <dbReference type="ARBA" id="ARBA00022475"/>
    </source>
</evidence>
<dbReference type="PANTHER" id="PTHR47737:SF1">
    <property type="entry name" value="GLYCINE BETAINE_PROLINE BETAINE TRANSPORT SYSTEM PERMEASE PROTEIN PROW"/>
    <property type="match status" value="1"/>
</dbReference>
<name>A0A7X5TVG6_9MICO</name>
<evidence type="ECO:0000256" key="2">
    <source>
        <dbReference type="ARBA" id="ARBA00022448"/>
    </source>
</evidence>
<dbReference type="PROSITE" id="PS51257">
    <property type="entry name" value="PROKAR_LIPOPROTEIN"/>
    <property type="match status" value="1"/>
</dbReference>
<evidence type="ECO:0000256" key="4">
    <source>
        <dbReference type="ARBA" id="ARBA00023136"/>
    </source>
</evidence>
<gene>
    <name evidence="7" type="ORF">FHX76_003077</name>
</gene>
<feature type="signal peptide" evidence="5">
    <location>
        <begin position="1"/>
        <end position="21"/>
    </location>
</feature>
<feature type="domain" description="ABC-type glycine betaine transport system substrate-binding" evidence="6">
    <location>
        <begin position="33"/>
        <end position="282"/>
    </location>
</feature>
<dbReference type="Pfam" id="PF04069">
    <property type="entry name" value="OpuAC"/>
    <property type="match status" value="1"/>
</dbReference>
<dbReference type="RefSeq" id="WP_167152125.1">
    <property type="nucleotide sequence ID" value="NZ_JAAMOX010000003.1"/>
</dbReference>
<dbReference type="GO" id="GO:0015871">
    <property type="term" value="P:choline transport"/>
    <property type="evidence" value="ECO:0007669"/>
    <property type="project" value="TreeGrafter"/>
</dbReference>
<accession>A0A7X5TVG6</accession>
<dbReference type="EMBL" id="JAAMOX010000003">
    <property type="protein sequence ID" value="NIH55162.1"/>
    <property type="molecule type" value="Genomic_DNA"/>
</dbReference>
<dbReference type="GO" id="GO:0031460">
    <property type="term" value="P:glycine betaine transport"/>
    <property type="evidence" value="ECO:0007669"/>
    <property type="project" value="TreeGrafter"/>
</dbReference>
<evidence type="ECO:0000256" key="1">
    <source>
        <dbReference type="ARBA" id="ARBA00004236"/>
    </source>
</evidence>
<dbReference type="SUPFAM" id="SSF53850">
    <property type="entry name" value="Periplasmic binding protein-like II"/>
    <property type="match status" value="1"/>
</dbReference>
<comment type="subcellular location">
    <subcellularLocation>
        <location evidence="1">Cell membrane</location>
    </subcellularLocation>
</comment>
<keyword evidence="4" id="KW-0472">Membrane</keyword>
<sequence length="293" mass="32176">MKNTRLTTTLATAAVAGLLLAGCSAGDEGDNSKSLKIAVFNGWDEGIAASELWAAILEEKGYDVSLEYADVAPVFSGLSSKDYDVTLDSWLPTIHSAYLEEYKDSIVDLGPWNTEATLTMAVNADSPITSLTELADHADEFGNRIVSIEPGASMIDTIQYDVIPGYGLDDMDFITSSTPAMLTELSTALKNNENIVVTLWQPHWAYAEFDIRNLDDPDGLLGETEAIHSVARVGLDTDKPEVYEWLSNFEMDAQLLHSLENAMFNSGEKIDDYRPIVEQWITENQDYVDGLTA</sequence>
<dbReference type="AlphaFoldDB" id="A0A7X5TVG6"/>
<dbReference type="InterPro" id="IPR007210">
    <property type="entry name" value="ABC_Gly_betaine_transp_sub-bd"/>
</dbReference>
<organism evidence="7 8">
    <name type="scientific">Lysinibacter cavernae</name>
    <dbReference type="NCBI Taxonomy" id="1640652"/>
    <lineage>
        <taxon>Bacteria</taxon>
        <taxon>Bacillati</taxon>
        <taxon>Actinomycetota</taxon>
        <taxon>Actinomycetes</taxon>
        <taxon>Micrococcales</taxon>
        <taxon>Microbacteriaceae</taxon>
        <taxon>Lysinibacter</taxon>
    </lineage>
</organism>
<reference evidence="7 8" key="1">
    <citation type="submission" date="2020-02" db="EMBL/GenBank/DDBJ databases">
        <title>Sequencing the genomes of 1000 actinobacteria strains.</title>
        <authorList>
            <person name="Klenk H.-P."/>
        </authorList>
    </citation>
    <scope>NUCLEOTIDE SEQUENCE [LARGE SCALE GENOMIC DNA]</scope>
    <source>
        <strain evidence="7 8">DSM 27960</strain>
    </source>
</reference>
<dbReference type="GO" id="GO:0043190">
    <property type="term" value="C:ATP-binding cassette (ABC) transporter complex"/>
    <property type="evidence" value="ECO:0007669"/>
    <property type="project" value="InterPro"/>
</dbReference>
<comment type="caution">
    <text evidence="7">The sequence shown here is derived from an EMBL/GenBank/DDBJ whole genome shotgun (WGS) entry which is preliminary data.</text>
</comment>
<keyword evidence="8" id="KW-1185">Reference proteome</keyword>
<protein>
    <submittedName>
        <fullName evidence="7">Glycine betaine/proline transport system substrate-binding protein</fullName>
    </submittedName>
</protein>
<keyword evidence="2" id="KW-0813">Transport</keyword>
<dbReference type="Gene3D" id="3.40.190.10">
    <property type="entry name" value="Periplasmic binding protein-like II"/>
    <property type="match status" value="1"/>
</dbReference>
<dbReference type="GO" id="GO:0005275">
    <property type="term" value="F:amine transmembrane transporter activity"/>
    <property type="evidence" value="ECO:0007669"/>
    <property type="project" value="TreeGrafter"/>
</dbReference>
<evidence type="ECO:0000313" key="8">
    <source>
        <dbReference type="Proteomes" id="UP000541033"/>
    </source>
</evidence>
<dbReference type="Gene3D" id="3.40.190.100">
    <property type="entry name" value="Glycine betaine-binding periplasmic protein, domain 2"/>
    <property type="match status" value="1"/>
</dbReference>
<keyword evidence="3" id="KW-1003">Cell membrane</keyword>
<evidence type="ECO:0000259" key="6">
    <source>
        <dbReference type="Pfam" id="PF04069"/>
    </source>
</evidence>
<dbReference type="GO" id="GO:0015226">
    <property type="term" value="F:carnitine transmembrane transporter activity"/>
    <property type="evidence" value="ECO:0007669"/>
    <property type="project" value="TreeGrafter"/>
</dbReference>
<evidence type="ECO:0000313" key="7">
    <source>
        <dbReference type="EMBL" id="NIH55162.1"/>
    </source>
</evidence>
<dbReference type="PANTHER" id="PTHR47737">
    <property type="entry name" value="GLYCINE BETAINE/PROLINE BETAINE TRANSPORT SYSTEM PERMEASE PROTEIN PROW"/>
    <property type="match status" value="1"/>
</dbReference>
<dbReference type="Proteomes" id="UP000541033">
    <property type="component" value="Unassembled WGS sequence"/>
</dbReference>
<proteinExistence type="predicted"/>
<keyword evidence="5" id="KW-0732">Signal</keyword>